<evidence type="ECO:0000313" key="3">
    <source>
        <dbReference type="Proteomes" id="UP000001942"/>
    </source>
</evidence>
<keyword evidence="3" id="KW-1185">Reference proteome</keyword>
<gene>
    <name evidence="2" type="ordered locus">NSE_0139</name>
</gene>
<protein>
    <submittedName>
        <fullName evidence="2">Uncharacterized protein</fullName>
    </submittedName>
</protein>
<dbReference type="HOGENOM" id="CLU_2955860_0_0_5"/>
<dbReference type="AlphaFoldDB" id="Q2GEQ8"/>
<dbReference type="Proteomes" id="UP000001942">
    <property type="component" value="Chromosome"/>
</dbReference>
<organism evidence="2 3">
    <name type="scientific">Ehrlichia sennetsu (strain ATCC VR-367 / Miyayama)</name>
    <name type="common">Neorickettsia sennetsu</name>
    <dbReference type="NCBI Taxonomy" id="222891"/>
    <lineage>
        <taxon>Bacteria</taxon>
        <taxon>Pseudomonadati</taxon>
        <taxon>Pseudomonadota</taxon>
        <taxon>Alphaproteobacteria</taxon>
        <taxon>Rickettsiales</taxon>
        <taxon>Anaplasmataceae</taxon>
        <taxon>Ehrlichia</taxon>
    </lineage>
</organism>
<dbReference type="STRING" id="222891.NSE_0139"/>
<sequence>MLRFSFIGAVPANYPTPLDKEVTLLRTTISINKGSATNGPEFRGNGRNQIMVHSKLEQH</sequence>
<evidence type="ECO:0000313" key="2">
    <source>
        <dbReference type="EMBL" id="ABD45924.1"/>
    </source>
</evidence>
<dbReference type="KEGG" id="nse:NSE_0139"/>
<proteinExistence type="predicted"/>
<feature type="region of interest" description="Disordered" evidence="1">
    <location>
        <begin position="33"/>
        <end position="59"/>
    </location>
</feature>
<reference evidence="2 3" key="1">
    <citation type="journal article" date="2006" name="PLoS Genet.">
        <title>Comparative genomics of emerging human ehrlichiosis agents.</title>
        <authorList>
            <person name="Dunning Hotopp J.C."/>
            <person name="Lin M."/>
            <person name="Madupu R."/>
            <person name="Crabtree J."/>
            <person name="Angiuoli S.V."/>
            <person name="Eisen J.A."/>
            <person name="Seshadri R."/>
            <person name="Ren Q."/>
            <person name="Wu M."/>
            <person name="Utterback T.R."/>
            <person name="Smith S."/>
            <person name="Lewis M."/>
            <person name="Khouri H."/>
            <person name="Zhang C."/>
            <person name="Niu H."/>
            <person name="Lin Q."/>
            <person name="Ohashi N."/>
            <person name="Zhi N."/>
            <person name="Nelson W."/>
            <person name="Brinkac L.M."/>
            <person name="Dodson R.J."/>
            <person name="Rosovitz M.J."/>
            <person name="Sundaram J."/>
            <person name="Daugherty S.C."/>
            <person name="Davidsen T."/>
            <person name="Durkin A.S."/>
            <person name="Gwinn M."/>
            <person name="Haft D.H."/>
            <person name="Selengut J.D."/>
            <person name="Sullivan S.A."/>
            <person name="Zafar N."/>
            <person name="Zhou L."/>
            <person name="Benahmed F."/>
            <person name="Forberger H."/>
            <person name="Halpin R."/>
            <person name="Mulligan S."/>
            <person name="Robinson J."/>
            <person name="White O."/>
            <person name="Rikihisa Y."/>
            <person name="Tettelin H."/>
        </authorList>
    </citation>
    <scope>NUCLEOTIDE SEQUENCE [LARGE SCALE GENOMIC DNA]</scope>
    <source>
        <strain evidence="3">ATCC VR-367 / Miyayama</strain>
    </source>
</reference>
<accession>Q2GEQ8</accession>
<name>Q2GEQ8_EHRS3</name>
<dbReference type="EMBL" id="CP000237">
    <property type="protein sequence ID" value="ABD45924.1"/>
    <property type="molecule type" value="Genomic_DNA"/>
</dbReference>
<evidence type="ECO:0000256" key="1">
    <source>
        <dbReference type="SAM" id="MobiDB-lite"/>
    </source>
</evidence>